<evidence type="ECO:0000256" key="1">
    <source>
        <dbReference type="SAM" id="Phobius"/>
    </source>
</evidence>
<dbReference type="OrthoDB" id="1653128at2"/>
<dbReference type="AlphaFoldDB" id="K0J6S2"/>
<feature type="transmembrane region" description="Helical" evidence="1">
    <location>
        <begin position="90"/>
        <end position="110"/>
    </location>
</feature>
<evidence type="ECO:0000313" key="3">
    <source>
        <dbReference type="Proteomes" id="UP000006294"/>
    </source>
</evidence>
<feature type="transmembrane region" description="Helical" evidence="1">
    <location>
        <begin position="130"/>
        <end position="147"/>
    </location>
</feature>
<keyword evidence="1" id="KW-0812">Transmembrane</keyword>
<dbReference type="RefSeq" id="WP_015009448.1">
    <property type="nucleotide sequence ID" value="NC_018704.1"/>
</dbReference>
<feature type="transmembrane region" description="Helical" evidence="1">
    <location>
        <begin position="55"/>
        <end position="78"/>
    </location>
</feature>
<dbReference type="KEGG" id="axl:AXY_07110"/>
<sequence length="172" mass="19859">MLFFILALVITDMVIKTIIYFNFMDLNVTFFNDYLGFTPYINQDQMSIFNSTFNLGINTTTLTILNSVLLLILVLLYFRIKRVFGVDRHVTFIFILFISGAICSITDKLLLGGSLDYLLISRWICDLKDIYLYTGFVYLVIYLVKNADTSGSIKDDFNKVKQLFKLNSNTDN</sequence>
<keyword evidence="1" id="KW-0472">Membrane</keyword>
<keyword evidence="3" id="KW-1185">Reference proteome</keyword>
<keyword evidence="1" id="KW-1133">Transmembrane helix</keyword>
<dbReference type="InterPro" id="IPR001872">
    <property type="entry name" value="Peptidase_A8"/>
</dbReference>
<dbReference type="GO" id="GO:0006508">
    <property type="term" value="P:proteolysis"/>
    <property type="evidence" value="ECO:0007669"/>
    <property type="project" value="InterPro"/>
</dbReference>
<proteinExistence type="predicted"/>
<dbReference type="STRING" id="698758.AXY_07110"/>
<protein>
    <submittedName>
        <fullName evidence="2">Uncharacterized protein</fullName>
    </submittedName>
</protein>
<evidence type="ECO:0000313" key="2">
    <source>
        <dbReference type="EMBL" id="BAM46843.1"/>
    </source>
</evidence>
<name>K0J6S2_AMPXN</name>
<dbReference type="Pfam" id="PF01252">
    <property type="entry name" value="Peptidase_A8"/>
    <property type="match status" value="1"/>
</dbReference>
<dbReference type="HOGENOM" id="CLU_095240_0_0_9"/>
<gene>
    <name evidence="2" type="ordered locus">AXY_07110</name>
</gene>
<reference evidence="2 3" key="1">
    <citation type="submission" date="2011-01" db="EMBL/GenBank/DDBJ databases">
        <title>Whole genome sequence of Amphibacillus xylinus NBRC 15112.</title>
        <authorList>
            <person name="Nakazawa H."/>
            <person name="Katano Y."/>
            <person name="Nakamura S."/>
            <person name="Sasagawa M."/>
            <person name="Fukada J."/>
            <person name="Arai T."/>
            <person name="Sasakura N."/>
            <person name="Mochizuki D."/>
            <person name="Hosoyama A."/>
            <person name="Harada K."/>
            <person name="Horikawa H."/>
            <person name="Kato Y."/>
            <person name="Harada T."/>
            <person name="Sasaki K."/>
            <person name="Sekiguchi M."/>
            <person name="Hodoyama M."/>
            <person name="Nishiko R."/>
            <person name="Narita H."/>
            <person name="Hanamaki A."/>
            <person name="Hata C."/>
            <person name="Konno Y."/>
            <person name="Niimura Y."/>
            <person name="Yamazaki S."/>
            <person name="Fujita N."/>
        </authorList>
    </citation>
    <scope>NUCLEOTIDE SEQUENCE [LARGE SCALE GENOMIC DNA]</scope>
    <source>
        <strain evidence="3">ATCC 51415 / DSM 6626 / JCM 7361 / LMG 17667 / NBRC 15112 / Ep01</strain>
    </source>
</reference>
<accession>K0J6S2</accession>
<dbReference type="EMBL" id="AP012050">
    <property type="protein sequence ID" value="BAM46843.1"/>
    <property type="molecule type" value="Genomic_DNA"/>
</dbReference>
<dbReference type="Proteomes" id="UP000006294">
    <property type="component" value="Chromosome"/>
</dbReference>
<dbReference type="GO" id="GO:0004190">
    <property type="term" value="F:aspartic-type endopeptidase activity"/>
    <property type="evidence" value="ECO:0007669"/>
    <property type="project" value="InterPro"/>
</dbReference>
<dbReference type="eggNOG" id="COG0597">
    <property type="taxonomic scope" value="Bacteria"/>
</dbReference>
<dbReference type="GO" id="GO:0016020">
    <property type="term" value="C:membrane"/>
    <property type="evidence" value="ECO:0007669"/>
    <property type="project" value="InterPro"/>
</dbReference>
<organism evidence="2 3">
    <name type="scientific">Amphibacillus xylanus (strain ATCC 51415 / DSM 6626 / JCM 7361 / LMG 17667 / NBRC 15112 / Ep01)</name>
    <dbReference type="NCBI Taxonomy" id="698758"/>
    <lineage>
        <taxon>Bacteria</taxon>
        <taxon>Bacillati</taxon>
        <taxon>Bacillota</taxon>
        <taxon>Bacilli</taxon>
        <taxon>Bacillales</taxon>
        <taxon>Bacillaceae</taxon>
        <taxon>Amphibacillus</taxon>
    </lineage>
</organism>